<feature type="compositionally biased region" description="Acidic residues" evidence="1">
    <location>
        <begin position="93"/>
        <end position="111"/>
    </location>
</feature>
<sequence>MLTPDESTMNEEPLLGDAPTLSSEAWDGMLDDTFIAPPGIVDHLVDSYDPISPTTDVAEDGNLIDEAGEGYDESEFLIDTSAFGGAAQSADGELADDSDSDGETDELDGQDGQDGAASHTESDYLLDEAESFEGNSGAFDEFTTFAFGNDGELDATDALSHDHALDADDPFTAPDHDVLDGTDAMDGTDVIDGTGGDLDGGVFDDLFN</sequence>
<evidence type="ECO:0000313" key="3">
    <source>
        <dbReference type="Proteomes" id="UP000274391"/>
    </source>
</evidence>
<organism evidence="2 3">
    <name type="scientific">Gulosibacter macacae</name>
    <dbReference type="NCBI Taxonomy" id="2488791"/>
    <lineage>
        <taxon>Bacteria</taxon>
        <taxon>Bacillati</taxon>
        <taxon>Actinomycetota</taxon>
        <taxon>Actinomycetes</taxon>
        <taxon>Micrococcales</taxon>
        <taxon>Microbacteriaceae</taxon>
        <taxon>Gulosibacter</taxon>
    </lineage>
</organism>
<dbReference type="RefSeq" id="WP_124972498.1">
    <property type="nucleotide sequence ID" value="NZ_RQVS01000009.1"/>
</dbReference>
<proteinExistence type="predicted"/>
<keyword evidence="3" id="KW-1185">Reference proteome</keyword>
<evidence type="ECO:0000313" key="2">
    <source>
        <dbReference type="EMBL" id="RRJ86377.1"/>
    </source>
</evidence>
<gene>
    <name evidence="2" type="ORF">EG850_08485</name>
</gene>
<comment type="caution">
    <text evidence="2">The sequence shown here is derived from an EMBL/GenBank/DDBJ whole genome shotgun (WGS) entry which is preliminary data.</text>
</comment>
<accession>A0A3P3VVK8</accession>
<reference evidence="2 3" key="1">
    <citation type="submission" date="2018-11" db="EMBL/GenBank/DDBJ databases">
        <title>YIM 102482-1 draft genome.</title>
        <authorList>
            <person name="Li G."/>
            <person name="Jiang Y."/>
        </authorList>
    </citation>
    <scope>NUCLEOTIDE SEQUENCE [LARGE SCALE GENOMIC DNA]</scope>
    <source>
        <strain evidence="2 3">YIM 102482-1</strain>
    </source>
</reference>
<dbReference type="Proteomes" id="UP000274391">
    <property type="component" value="Unassembled WGS sequence"/>
</dbReference>
<feature type="region of interest" description="Disordered" evidence="1">
    <location>
        <begin position="87"/>
        <end position="120"/>
    </location>
</feature>
<feature type="region of interest" description="Disordered" evidence="1">
    <location>
        <begin position="1"/>
        <end position="23"/>
    </location>
</feature>
<dbReference type="AlphaFoldDB" id="A0A3P3VVK8"/>
<protein>
    <submittedName>
        <fullName evidence="2">Uncharacterized protein</fullName>
    </submittedName>
</protein>
<dbReference type="EMBL" id="RQVS01000009">
    <property type="protein sequence ID" value="RRJ86377.1"/>
    <property type="molecule type" value="Genomic_DNA"/>
</dbReference>
<dbReference type="OrthoDB" id="5126533at2"/>
<evidence type="ECO:0000256" key="1">
    <source>
        <dbReference type="SAM" id="MobiDB-lite"/>
    </source>
</evidence>
<name>A0A3P3VVK8_9MICO</name>